<keyword evidence="1" id="KW-1133">Transmembrane helix</keyword>
<organism evidence="2 3">
    <name type="scientific">Pontibacter ummariensis</name>
    <dbReference type="NCBI Taxonomy" id="1610492"/>
    <lineage>
        <taxon>Bacteria</taxon>
        <taxon>Pseudomonadati</taxon>
        <taxon>Bacteroidota</taxon>
        <taxon>Cytophagia</taxon>
        <taxon>Cytophagales</taxon>
        <taxon>Hymenobacteraceae</taxon>
        <taxon>Pontibacter</taxon>
    </lineage>
</organism>
<evidence type="ECO:0000313" key="3">
    <source>
        <dbReference type="Proteomes" id="UP000198432"/>
    </source>
</evidence>
<reference evidence="3" key="1">
    <citation type="submission" date="2017-06" db="EMBL/GenBank/DDBJ databases">
        <authorList>
            <person name="Varghese N."/>
            <person name="Submissions S."/>
        </authorList>
    </citation>
    <scope>NUCLEOTIDE SEQUENCE [LARGE SCALE GENOMIC DNA]</scope>
    <source>
        <strain evidence="3">NKM1</strain>
    </source>
</reference>
<sequence length="56" mass="6522">MRNIRVYFTVMLVLLTFTLSSCEFIGDVFEAGMWTALIIIVLVVLLIVWIFRKLRG</sequence>
<evidence type="ECO:0000313" key="2">
    <source>
        <dbReference type="EMBL" id="SNT24387.1"/>
    </source>
</evidence>
<evidence type="ECO:0000256" key="1">
    <source>
        <dbReference type="SAM" id="Phobius"/>
    </source>
</evidence>
<protein>
    <recommendedName>
        <fullName evidence="4">Phosphatidate cytidylyltransferase</fullName>
    </recommendedName>
</protein>
<dbReference type="Proteomes" id="UP000198432">
    <property type="component" value="Unassembled WGS sequence"/>
</dbReference>
<dbReference type="RefSeq" id="WP_179223143.1">
    <property type="nucleotide sequence ID" value="NZ_FZOQ01000034.1"/>
</dbReference>
<name>A0A239L1B1_9BACT</name>
<dbReference type="AlphaFoldDB" id="A0A239L1B1"/>
<evidence type="ECO:0008006" key="4">
    <source>
        <dbReference type="Google" id="ProtNLM"/>
    </source>
</evidence>
<dbReference type="EMBL" id="FZOQ01000034">
    <property type="protein sequence ID" value="SNT24387.1"/>
    <property type="molecule type" value="Genomic_DNA"/>
</dbReference>
<gene>
    <name evidence="2" type="ORF">SAMN06296052_13440</name>
</gene>
<dbReference type="PROSITE" id="PS51257">
    <property type="entry name" value="PROKAR_LIPOPROTEIN"/>
    <property type="match status" value="1"/>
</dbReference>
<keyword evidence="1" id="KW-0812">Transmembrane</keyword>
<keyword evidence="3" id="KW-1185">Reference proteome</keyword>
<proteinExistence type="predicted"/>
<feature type="transmembrane region" description="Helical" evidence="1">
    <location>
        <begin position="32"/>
        <end position="51"/>
    </location>
</feature>
<keyword evidence="1" id="KW-0472">Membrane</keyword>
<accession>A0A239L1B1</accession>